<dbReference type="eggNOG" id="COG2931">
    <property type="taxonomic scope" value="Bacteria"/>
</dbReference>
<organism evidence="2 3">
    <name type="scientific">Catenovulum agarivorans DS-2</name>
    <dbReference type="NCBI Taxonomy" id="1328313"/>
    <lineage>
        <taxon>Bacteria</taxon>
        <taxon>Pseudomonadati</taxon>
        <taxon>Pseudomonadota</taxon>
        <taxon>Gammaproteobacteria</taxon>
        <taxon>Alteromonadales</taxon>
        <taxon>Alteromonadaceae</taxon>
        <taxon>Catenovulum</taxon>
    </lineage>
</organism>
<sequence>MLNKQIKSLLLPTAIAVLAGCGSDTNDASNNIAPVLTQSELEVAHSSVYENANKPGQIEWDFTFQESDDVFTQPNGEVTDYYVIDLLQGVEDPDGDYLSVEDINFIWVGADCSNFTARQNYPEVCDPILAHFGLTKEDSTTWEQDQEIKKYQNLPLVTDPIYGFELHETSLKVTPSKFAPVLDTDQTAELAMVYYVSDGKEQIERRIKVEVVGENRAPIFLHQNEFGEPILDENLEEQPVEDKYTKLSLSEKSSPVKVNLLYGIYDRDVADVKALEAEIGDLANTYDDAHYKPELITVHSFTKPAGLIEGTATQVSGGYREGVGQYKYEFVFDPSPYKDDLARGETKELVFNYIVTDGVNDVPRSFTFTIVGANEKNEPLFDDADFVKTVSNVENTLAVDLAEGAYDLDGDVMSVVDFAPAAGSEDQYGIDTSEVLTTRRIMVEPYAFTNLKPGDTQSFVYTYKLTDGELTSVERKFTIEIVGGQSNLFALGTNSDPGLEQGSLAAGPFAWQWSPTGEDKLEVNAGAARTGSYGLEAKEDNVFIRLNSTGFKEGTFSKNDRAYLNYWVTSNNWQTVRVTLNQDYDYDKKFNLTDIPDNGGKPGQWIEHTMDLVDLDEKVYGDNAKFDFTFQTNARKLDDFSLIKYNYAPVRDLIPEGDFSDGIDGGWKATGTATLEVSEEANRVQGTDDVQYGLKVTGGASGGEITLDTSVFPQGKFKSGVRYIAQLDLKHPTFVDKSSGGAGPQPIYVRVRADNGTMSQKMVYAKKSATAWNTYYIHINNQADSEYFFGKLNTDVNYDWLSASGTTFSIAIPANHTYLIDNIRFFPVPQY</sequence>
<dbReference type="PROSITE" id="PS51257">
    <property type="entry name" value="PROKAR_LIPOPROTEIN"/>
    <property type="match status" value="1"/>
</dbReference>
<dbReference type="Gene3D" id="2.60.120.260">
    <property type="entry name" value="Galactose-binding domain-like"/>
    <property type="match status" value="1"/>
</dbReference>
<evidence type="ECO:0000256" key="1">
    <source>
        <dbReference type="SAM" id="SignalP"/>
    </source>
</evidence>
<evidence type="ECO:0000313" key="3">
    <source>
        <dbReference type="Proteomes" id="UP000019276"/>
    </source>
</evidence>
<keyword evidence="3" id="KW-1185">Reference proteome</keyword>
<proteinExistence type="predicted"/>
<dbReference type="RefSeq" id="WP_035013140.1">
    <property type="nucleotide sequence ID" value="NZ_ARZY01000003.1"/>
</dbReference>
<dbReference type="STRING" id="1328313.DS2_02980"/>
<protein>
    <recommendedName>
        <fullName evidence="4">CBM-cenC domain-containing protein</fullName>
    </recommendedName>
</protein>
<gene>
    <name evidence="2" type="ORF">DS2_02980</name>
</gene>
<dbReference type="AlphaFoldDB" id="W7QVJ7"/>
<dbReference type="EMBL" id="ARZY01000003">
    <property type="protein sequence ID" value="EWH11753.1"/>
    <property type="molecule type" value="Genomic_DNA"/>
</dbReference>
<feature type="signal peptide" evidence="1">
    <location>
        <begin position="1"/>
        <end position="19"/>
    </location>
</feature>
<evidence type="ECO:0000313" key="2">
    <source>
        <dbReference type="EMBL" id="EWH11753.1"/>
    </source>
</evidence>
<dbReference type="OrthoDB" id="6382813at2"/>
<keyword evidence="1" id="KW-0732">Signal</keyword>
<evidence type="ECO:0008006" key="4">
    <source>
        <dbReference type="Google" id="ProtNLM"/>
    </source>
</evidence>
<comment type="caution">
    <text evidence="2">The sequence shown here is derived from an EMBL/GenBank/DDBJ whole genome shotgun (WGS) entry which is preliminary data.</text>
</comment>
<name>W7QVJ7_9ALTE</name>
<feature type="chain" id="PRO_5004898615" description="CBM-cenC domain-containing protein" evidence="1">
    <location>
        <begin position="20"/>
        <end position="831"/>
    </location>
</feature>
<reference evidence="2 3" key="1">
    <citation type="journal article" date="2014" name="Genome Announc.">
        <title>Draft Genome Sequence of the Agar-Degrading Bacterium Catenovulum sp. Strain DS-2, Isolated from Intestines of Haliotis diversicolor.</title>
        <authorList>
            <person name="Shan D."/>
            <person name="Li X."/>
            <person name="Gu Z."/>
            <person name="Wei G."/>
            <person name="Gao Z."/>
            <person name="Shao Z."/>
        </authorList>
    </citation>
    <scope>NUCLEOTIDE SEQUENCE [LARGE SCALE GENOMIC DNA]</scope>
    <source>
        <strain evidence="2 3">DS-2</strain>
    </source>
</reference>
<accession>W7QVJ7</accession>
<dbReference type="Proteomes" id="UP000019276">
    <property type="component" value="Unassembled WGS sequence"/>
</dbReference>